<keyword evidence="3" id="KW-0456">Lyase</keyword>
<dbReference type="OMA" id="ETMVEYP"/>
<dbReference type="EnsemblPlants" id="AUR62029250-RA">
    <property type="protein sequence ID" value="AUR62029250-RA:cds"/>
    <property type="gene ID" value="AUR62029250"/>
</dbReference>
<comment type="cofactor">
    <cofactor evidence="1">
        <name>Mg(2+)</name>
        <dbReference type="ChEBI" id="CHEBI:18420"/>
    </cofactor>
</comment>
<dbReference type="Pfam" id="PF01397">
    <property type="entry name" value="Terpene_synth"/>
    <property type="match status" value="1"/>
</dbReference>
<evidence type="ECO:0000259" key="5">
    <source>
        <dbReference type="Pfam" id="PF03936"/>
    </source>
</evidence>
<dbReference type="SFLD" id="SFLDS00005">
    <property type="entry name" value="Isoprenoid_Synthase_Type_I"/>
    <property type="match status" value="1"/>
</dbReference>
<evidence type="ECO:0000256" key="1">
    <source>
        <dbReference type="ARBA" id="ARBA00001946"/>
    </source>
</evidence>
<sequence>MAALQSSFTSLSLSSNSFFGQRLFPSPTSLQLKRWERKECKPNSLPKHHNVQCMNETAEIVRPLANYPPNLWGDHFLNYAPPNEVTQGLMEQEADELKEVVRKEILVVDKDTKERLVFLDDIHRLGVAYHFENEIEDTYQKFHKKMYDDSYYEDDLYYVSLRFRLLRQHGFNVSCDVFESFKCENGSFKDSLASDMQGLLSLYEASYLGVHGENTLDEARAFATTHLTSFARQLSSPMAEQIARSLKLPLHRRSIRLESWYQISFYESKSFHNEALLKFAKLDFNLLQILHNKELRDHTRWWRSLDMVTKYPFARDRVVEAYFWILGMYYEPKYSYARMLFNKLFNFISVIDDIYDAYGTIEELKTFTEMIQRWDKSCIDQLPNYMRAISQVIFDTFEEIEQDLALEQRSYAVDYLKKEMKAICQSYLQQSVWHHQNVVPTYDEYMKNGIISSGYLYVATASYQGMGKLASKHAFEWVDENTKALKPSCILARLLNDISSHKFEKNRSHVSSAIDCYMDQYGISIEDASKELQLHIEEAWKDMNEEIIGTRIVPTPILLAVVNVTRTLYDFITLMKMAIL</sequence>
<dbReference type="GO" id="GO:0016102">
    <property type="term" value="P:diterpenoid biosynthetic process"/>
    <property type="evidence" value="ECO:0007669"/>
    <property type="project" value="InterPro"/>
</dbReference>
<dbReference type="InterPro" id="IPR036965">
    <property type="entry name" value="Terpene_synth_N_sf"/>
</dbReference>
<dbReference type="CDD" id="cd00684">
    <property type="entry name" value="Terpene_cyclase_plant_C1"/>
    <property type="match status" value="1"/>
</dbReference>
<dbReference type="Proteomes" id="UP000596660">
    <property type="component" value="Unplaced"/>
</dbReference>
<name>A0A803MGZ8_CHEQI</name>
<evidence type="ECO:0000259" key="4">
    <source>
        <dbReference type="Pfam" id="PF01397"/>
    </source>
</evidence>
<gene>
    <name evidence="6" type="primary">LOC110693149</name>
</gene>
<dbReference type="RefSeq" id="XP_021725961.1">
    <property type="nucleotide sequence ID" value="XM_021870269.1"/>
</dbReference>
<dbReference type="GeneID" id="110693149"/>
<accession>A0A803MGZ8</accession>
<dbReference type="KEGG" id="cqi:110693149"/>
<dbReference type="InterPro" id="IPR050148">
    <property type="entry name" value="Terpene_synthase-like"/>
</dbReference>
<dbReference type="FunFam" id="1.50.10.130:FF:000001">
    <property type="entry name" value="Isoprene synthase, chloroplastic"/>
    <property type="match status" value="1"/>
</dbReference>
<dbReference type="PANTHER" id="PTHR31225">
    <property type="entry name" value="OS04G0344100 PROTEIN-RELATED"/>
    <property type="match status" value="1"/>
</dbReference>
<dbReference type="OrthoDB" id="1877784at2759"/>
<feature type="domain" description="Terpene synthase metal-binding" evidence="5">
    <location>
        <begin position="304"/>
        <end position="542"/>
    </location>
</feature>
<dbReference type="FunFam" id="1.10.600.10:FF:000007">
    <property type="entry name" value="Isoprene synthase, chloroplastic"/>
    <property type="match status" value="1"/>
</dbReference>
<organism evidence="6 7">
    <name type="scientific">Chenopodium quinoa</name>
    <name type="common">Quinoa</name>
    <dbReference type="NCBI Taxonomy" id="63459"/>
    <lineage>
        <taxon>Eukaryota</taxon>
        <taxon>Viridiplantae</taxon>
        <taxon>Streptophyta</taxon>
        <taxon>Embryophyta</taxon>
        <taxon>Tracheophyta</taxon>
        <taxon>Spermatophyta</taxon>
        <taxon>Magnoliopsida</taxon>
        <taxon>eudicotyledons</taxon>
        <taxon>Gunneridae</taxon>
        <taxon>Pentapetalae</taxon>
        <taxon>Caryophyllales</taxon>
        <taxon>Chenopodiaceae</taxon>
        <taxon>Chenopodioideae</taxon>
        <taxon>Atripliceae</taxon>
        <taxon>Chenopodium</taxon>
    </lineage>
</organism>
<dbReference type="InterPro" id="IPR005630">
    <property type="entry name" value="Terpene_synthase_metal-bd"/>
</dbReference>
<dbReference type="SUPFAM" id="SSF48576">
    <property type="entry name" value="Terpenoid synthases"/>
    <property type="match status" value="1"/>
</dbReference>
<dbReference type="SUPFAM" id="SSF48239">
    <property type="entry name" value="Terpenoid cyclases/Protein prenyltransferases"/>
    <property type="match status" value="1"/>
</dbReference>
<proteinExistence type="predicted"/>
<dbReference type="InterPro" id="IPR008930">
    <property type="entry name" value="Terpenoid_cyclase/PrenylTrfase"/>
</dbReference>
<reference evidence="6" key="2">
    <citation type="submission" date="2021-03" db="UniProtKB">
        <authorList>
            <consortium name="EnsemblPlants"/>
        </authorList>
    </citation>
    <scope>IDENTIFICATION</scope>
</reference>
<keyword evidence="2" id="KW-0479">Metal-binding</keyword>
<dbReference type="AlphaFoldDB" id="A0A803MGZ8"/>
<dbReference type="Pfam" id="PF03936">
    <property type="entry name" value="Terpene_synth_C"/>
    <property type="match status" value="1"/>
</dbReference>
<dbReference type="Gramene" id="AUR62029250-RA">
    <property type="protein sequence ID" value="AUR62029250-RA:cds"/>
    <property type="gene ID" value="AUR62029250"/>
</dbReference>
<dbReference type="InterPro" id="IPR034741">
    <property type="entry name" value="Terpene_cyclase-like_1_C"/>
</dbReference>
<dbReference type="Gene3D" id="1.10.600.10">
    <property type="entry name" value="Farnesyl Diphosphate Synthase"/>
    <property type="match status" value="1"/>
</dbReference>
<evidence type="ECO:0000256" key="2">
    <source>
        <dbReference type="ARBA" id="ARBA00022723"/>
    </source>
</evidence>
<dbReference type="GO" id="GO:0010333">
    <property type="term" value="F:terpene synthase activity"/>
    <property type="evidence" value="ECO:0007669"/>
    <property type="project" value="InterPro"/>
</dbReference>
<dbReference type="InterPro" id="IPR044814">
    <property type="entry name" value="Terpene_cyclase_plant_C1"/>
</dbReference>
<dbReference type="InterPro" id="IPR001906">
    <property type="entry name" value="Terpene_synth_N"/>
</dbReference>
<keyword evidence="7" id="KW-1185">Reference proteome</keyword>
<dbReference type="SFLD" id="SFLDG01019">
    <property type="entry name" value="Terpene_Cyclase_Like_1_C_Termi"/>
    <property type="match status" value="1"/>
</dbReference>
<evidence type="ECO:0000256" key="3">
    <source>
        <dbReference type="ARBA" id="ARBA00023239"/>
    </source>
</evidence>
<dbReference type="Gene3D" id="1.50.10.130">
    <property type="entry name" value="Terpene synthase, N-terminal domain"/>
    <property type="match status" value="1"/>
</dbReference>
<reference evidence="6" key="1">
    <citation type="journal article" date="2017" name="Nature">
        <title>The genome of Chenopodium quinoa.</title>
        <authorList>
            <person name="Jarvis D.E."/>
            <person name="Ho Y.S."/>
            <person name="Lightfoot D.J."/>
            <person name="Schmoeckel S.M."/>
            <person name="Li B."/>
            <person name="Borm T.J.A."/>
            <person name="Ohyanagi H."/>
            <person name="Mineta K."/>
            <person name="Michell C.T."/>
            <person name="Saber N."/>
            <person name="Kharbatia N.M."/>
            <person name="Rupper R.R."/>
            <person name="Sharp A.R."/>
            <person name="Dally N."/>
            <person name="Boughton B.A."/>
            <person name="Woo Y.H."/>
            <person name="Gao G."/>
            <person name="Schijlen E.G.W.M."/>
            <person name="Guo X."/>
            <person name="Momin A.A."/>
            <person name="Negrao S."/>
            <person name="Al-Babili S."/>
            <person name="Gehring C."/>
            <person name="Roessner U."/>
            <person name="Jung C."/>
            <person name="Murphy K."/>
            <person name="Arold S.T."/>
            <person name="Gojobori T."/>
            <person name="van der Linden C.G."/>
            <person name="van Loo E.N."/>
            <person name="Jellen E.N."/>
            <person name="Maughan P.J."/>
            <person name="Tester M."/>
        </authorList>
    </citation>
    <scope>NUCLEOTIDE SEQUENCE [LARGE SCALE GENOMIC DNA]</scope>
    <source>
        <strain evidence="6">cv. PI 614886</strain>
    </source>
</reference>
<dbReference type="GO" id="GO:0000287">
    <property type="term" value="F:magnesium ion binding"/>
    <property type="evidence" value="ECO:0007669"/>
    <property type="project" value="InterPro"/>
</dbReference>
<feature type="domain" description="Terpene synthase N-terminal" evidence="4">
    <location>
        <begin position="71"/>
        <end position="246"/>
    </location>
</feature>
<protein>
    <submittedName>
        <fullName evidence="6">Uncharacterized protein</fullName>
    </submittedName>
</protein>
<dbReference type="PANTHER" id="PTHR31225:SF221">
    <property type="entry name" value="(-)-GERMACRENE D SYNTHASE"/>
    <property type="match status" value="1"/>
</dbReference>
<evidence type="ECO:0000313" key="7">
    <source>
        <dbReference type="Proteomes" id="UP000596660"/>
    </source>
</evidence>
<evidence type="ECO:0000313" key="6">
    <source>
        <dbReference type="EnsemblPlants" id="AUR62029250-RA:cds"/>
    </source>
</evidence>
<dbReference type="InterPro" id="IPR008949">
    <property type="entry name" value="Isoprenoid_synthase_dom_sf"/>
</dbReference>